<name>A0A2I2L1N4_9ACTN</name>
<dbReference type="RefSeq" id="WP_101836016.1">
    <property type="nucleotide sequence ID" value="NZ_FZMO01000549.1"/>
</dbReference>
<feature type="region of interest" description="Disordered" evidence="1">
    <location>
        <begin position="20"/>
        <end position="46"/>
    </location>
</feature>
<keyword evidence="3" id="KW-1185">Reference proteome</keyword>
<dbReference type="OrthoDB" id="3680308at2"/>
<sequence length="78" mass="8146">MPGRDEAAWVEEFWREGARGLDVESSGTPTPSASGNVVGGPVGHRGGTARLRVGPFLEDAVGLVPCRRPGCRRASAES</sequence>
<feature type="compositionally biased region" description="Gly residues" evidence="1">
    <location>
        <begin position="37"/>
        <end position="46"/>
    </location>
</feature>
<accession>A0A2I2L1N4</accession>
<feature type="compositionally biased region" description="Polar residues" evidence="1">
    <location>
        <begin position="25"/>
        <end position="35"/>
    </location>
</feature>
<dbReference type="AlphaFoldDB" id="A0A2I2L1N4"/>
<evidence type="ECO:0000256" key="1">
    <source>
        <dbReference type="SAM" id="MobiDB-lite"/>
    </source>
</evidence>
<protein>
    <submittedName>
        <fullName evidence="2">Uncharacterized protein</fullName>
    </submittedName>
</protein>
<proteinExistence type="predicted"/>
<dbReference type="Proteomes" id="UP000234331">
    <property type="component" value="Unassembled WGS sequence"/>
</dbReference>
<dbReference type="EMBL" id="FZMO01000549">
    <property type="protein sequence ID" value="SNQ51830.1"/>
    <property type="molecule type" value="Genomic_DNA"/>
</dbReference>
<organism evidence="2 3">
    <name type="scientific">Frankia canadensis</name>
    <dbReference type="NCBI Taxonomy" id="1836972"/>
    <lineage>
        <taxon>Bacteria</taxon>
        <taxon>Bacillati</taxon>
        <taxon>Actinomycetota</taxon>
        <taxon>Actinomycetes</taxon>
        <taxon>Frankiales</taxon>
        <taxon>Frankiaceae</taxon>
        <taxon>Frankia</taxon>
    </lineage>
</organism>
<reference evidence="2 3" key="1">
    <citation type="submission" date="2017-06" db="EMBL/GenBank/DDBJ databases">
        <authorList>
            <person name="Kim H.J."/>
            <person name="Triplett B.A."/>
        </authorList>
    </citation>
    <scope>NUCLEOTIDE SEQUENCE [LARGE SCALE GENOMIC DNA]</scope>
    <source>
        <strain evidence="2">FRACA_ARgP5</strain>
    </source>
</reference>
<evidence type="ECO:0000313" key="3">
    <source>
        <dbReference type="Proteomes" id="UP000234331"/>
    </source>
</evidence>
<gene>
    <name evidence="2" type="ORF">FRACA_810021</name>
</gene>
<evidence type="ECO:0000313" key="2">
    <source>
        <dbReference type="EMBL" id="SNQ51830.1"/>
    </source>
</evidence>